<dbReference type="InterPro" id="IPR011006">
    <property type="entry name" value="CheY-like_superfamily"/>
</dbReference>
<dbReference type="EMBL" id="BAABJX010000048">
    <property type="protein sequence ID" value="GAA4843739.1"/>
    <property type="molecule type" value="Genomic_DNA"/>
</dbReference>
<dbReference type="InterPro" id="IPR036388">
    <property type="entry name" value="WH-like_DNA-bd_sf"/>
</dbReference>
<dbReference type="Gene3D" id="6.10.250.690">
    <property type="match status" value="1"/>
</dbReference>
<reference evidence="9" key="1">
    <citation type="journal article" date="2019" name="Int. J. Syst. Evol. Microbiol.">
        <title>The Global Catalogue of Microorganisms (GCM) 10K type strain sequencing project: providing services to taxonomists for standard genome sequencing and annotation.</title>
        <authorList>
            <consortium name="The Broad Institute Genomics Platform"/>
            <consortium name="The Broad Institute Genome Sequencing Center for Infectious Disease"/>
            <person name="Wu L."/>
            <person name="Ma J."/>
        </authorList>
    </citation>
    <scope>NUCLEOTIDE SEQUENCE [LARGE SCALE GENOMIC DNA]</scope>
    <source>
        <strain evidence="9">JCM 18326</strain>
    </source>
</reference>
<dbReference type="Pfam" id="PF00072">
    <property type="entry name" value="Response_reg"/>
    <property type="match status" value="1"/>
</dbReference>
<feature type="modified residue" description="4-aspartylphosphate" evidence="4">
    <location>
        <position position="53"/>
    </location>
</feature>
<dbReference type="InterPro" id="IPR001867">
    <property type="entry name" value="OmpR/PhoB-type_DNA-bd"/>
</dbReference>
<dbReference type="PROSITE" id="PS50110">
    <property type="entry name" value="RESPONSE_REGULATORY"/>
    <property type="match status" value="1"/>
</dbReference>
<evidence type="ECO:0000256" key="2">
    <source>
        <dbReference type="ARBA" id="ARBA00023012"/>
    </source>
</evidence>
<dbReference type="Gene3D" id="3.40.50.2300">
    <property type="match status" value="1"/>
</dbReference>
<dbReference type="SMART" id="SM00862">
    <property type="entry name" value="Trans_reg_C"/>
    <property type="match status" value="1"/>
</dbReference>
<evidence type="ECO:0000256" key="1">
    <source>
        <dbReference type="ARBA" id="ARBA00022553"/>
    </source>
</evidence>
<evidence type="ECO:0000256" key="5">
    <source>
        <dbReference type="PROSITE-ProRule" id="PRU01091"/>
    </source>
</evidence>
<comment type="caution">
    <text evidence="8">The sequence shown here is derived from an EMBL/GenBank/DDBJ whole genome shotgun (WGS) entry which is preliminary data.</text>
</comment>
<evidence type="ECO:0000313" key="9">
    <source>
        <dbReference type="Proteomes" id="UP001500298"/>
    </source>
</evidence>
<dbReference type="PANTHER" id="PTHR48111:SF40">
    <property type="entry name" value="PHOSPHATE REGULON TRANSCRIPTIONAL REGULATORY PROTEIN PHOB"/>
    <property type="match status" value="1"/>
</dbReference>
<proteinExistence type="predicted"/>
<evidence type="ECO:0000256" key="3">
    <source>
        <dbReference type="ARBA" id="ARBA00023125"/>
    </source>
</evidence>
<feature type="domain" description="Response regulatory" evidence="6">
    <location>
        <begin position="4"/>
        <end position="118"/>
    </location>
</feature>
<name>A0ABP9DLE8_9BACT</name>
<evidence type="ECO:0000259" key="6">
    <source>
        <dbReference type="PROSITE" id="PS50110"/>
    </source>
</evidence>
<dbReference type="CDD" id="cd00383">
    <property type="entry name" value="trans_reg_C"/>
    <property type="match status" value="1"/>
</dbReference>
<dbReference type="InterPro" id="IPR016032">
    <property type="entry name" value="Sig_transdc_resp-reg_C-effctor"/>
</dbReference>
<dbReference type="CDD" id="cd17574">
    <property type="entry name" value="REC_OmpR"/>
    <property type="match status" value="1"/>
</dbReference>
<sequence length="230" mass="26159">MKKKLLIVEDDPYLGFLVKELFESKGYEVVLKENGVDGTQAFFIAQPDLCILDVMLPDKDGFTLAKEIRAVNQQIPIIFLTAKTMTEDVVKGFKIGGNDYVKKPFSMEELLVRVDALLARNKGQSLPLGGQDKSYTLGNVLFNYHFQELQMGTETISLTPREAELLKMLSDNLQEVVSRKLILMQLWGDDSFFNGRSLDVFMAKLRKRLKKTDVIVQTIRGEGYRLLVKE</sequence>
<dbReference type="SUPFAM" id="SSF46894">
    <property type="entry name" value="C-terminal effector domain of the bipartite response regulators"/>
    <property type="match status" value="1"/>
</dbReference>
<organism evidence="8 9">
    <name type="scientific">Algivirga pacifica</name>
    <dbReference type="NCBI Taxonomy" id="1162670"/>
    <lineage>
        <taxon>Bacteria</taxon>
        <taxon>Pseudomonadati</taxon>
        <taxon>Bacteroidota</taxon>
        <taxon>Cytophagia</taxon>
        <taxon>Cytophagales</taxon>
        <taxon>Flammeovirgaceae</taxon>
        <taxon>Algivirga</taxon>
    </lineage>
</organism>
<dbReference type="RefSeq" id="WP_345373395.1">
    <property type="nucleotide sequence ID" value="NZ_BAABJX010000048.1"/>
</dbReference>
<gene>
    <name evidence="8" type="ORF">GCM10023331_30920</name>
</gene>
<feature type="domain" description="OmpR/PhoB-type" evidence="7">
    <location>
        <begin position="132"/>
        <end position="228"/>
    </location>
</feature>
<evidence type="ECO:0000313" key="8">
    <source>
        <dbReference type="EMBL" id="GAA4843739.1"/>
    </source>
</evidence>
<dbReference type="PANTHER" id="PTHR48111">
    <property type="entry name" value="REGULATOR OF RPOS"/>
    <property type="match status" value="1"/>
</dbReference>
<accession>A0ABP9DLE8</accession>
<dbReference type="Pfam" id="PF00486">
    <property type="entry name" value="Trans_reg_C"/>
    <property type="match status" value="1"/>
</dbReference>
<dbReference type="PROSITE" id="PS51755">
    <property type="entry name" value="OMPR_PHOB"/>
    <property type="match status" value="1"/>
</dbReference>
<keyword evidence="9" id="KW-1185">Reference proteome</keyword>
<keyword evidence="2" id="KW-0902">Two-component regulatory system</keyword>
<dbReference type="Gene3D" id="1.10.10.10">
    <property type="entry name" value="Winged helix-like DNA-binding domain superfamily/Winged helix DNA-binding domain"/>
    <property type="match status" value="1"/>
</dbReference>
<dbReference type="InterPro" id="IPR001789">
    <property type="entry name" value="Sig_transdc_resp-reg_receiver"/>
</dbReference>
<evidence type="ECO:0000259" key="7">
    <source>
        <dbReference type="PROSITE" id="PS51755"/>
    </source>
</evidence>
<feature type="DNA-binding region" description="OmpR/PhoB-type" evidence="5">
    <location>
        <begin position="132"/>
        <end position="228"/>
    </location>
</feature>
<dbReference type="SUPFAM" id="SSF52172">
    <property type="entry name" value="CheY-like"/>
    <property type="match status" value="1"/>
</dbReference>
<dbReference type="SMART" id="SM00448">
    <property type="entry name" value="REC"/>
    <property type="match status" value="1"/>
</dbReference>
<keyword evidence="3 5" id="KW-0238">DNA-binding</keyword>
<protein>
    <submittedName>
        <fullName evidence="8">Response regulator transcription factor</fullName>
    </submittedName>
</protein>
<keyword evidence="1 4" id="KW-0597">Phosphoprotein</keyword>
<evidence type="ECO:0000256" key="4">
    <source>
        <dbReference type="PROSITE-ProRule" id="PRU00169"/>
    </source>
</evidence>
<dbReference type="InterPro" id="IPR039420">
    <property type="entry name" value="WalR-like"/>
</dbReference>
<dbReference type="Proteomes" id="UP001500298">
    <property type="component" value="Unassembled WGS sequence"/>
</dbReference>